<feature type="compositionally biased region" description="Basic and acidic residues" evidence="1">
    <location>
        <begin position="215"/>
        <end position="231"/>
    </location>
</feature>
<sequence>MGGRRDLQGRFQSSKPRVSKTTTIKSATAKPPTNQNTVPTLVDPDVVEAAQTAHAPHDLPITTVEDAFKLIVLATVTTTTSQSNDRGVKTRGMKKRSLTPINNDQEAMRLDLATTSNNKHNLSTPHPNATRKRALAPMNEDYGIARPDSATPSHKKQKTSPTDSSRSRDSMTSSIETPDTKISRETTTSPGETSKSNTSIRQKTKSSSKSKRRTKSEVQRIEAMDRARRAETRAEKAEQLLMLADNENPARLRLDVLRFFKEEIARKSDQIEVLSRQVEERELEIAQQKGRIRSHIDWEKTYKADLMRIKEELKTERALVMEYLKLIIQRNEKVSEQDKTILKLQGELDGFRTTVTQKDEKIRKIQGDQKSVKGAIESIWGS</sequence>
<accession>A0AA39R8V2</accession>
<feature type="region of interest" description="Disordered" evidence="1">
    <location>
        <begin position="142"/>
        <end position="231"/>
    </location>
</feature>
<dbReference type="AlphaFoldDB" id="A0AA39R8V2"/>
<feature type="region of interest" description="Disordered" evidence="1">
    <location>
        <begin position="1"/>
        <end position="40"/>
    </location>
</feature>
<feature type="compositionally biased region" description="Polar residues" evidence="1">
    <location>
        <begin position="185"/>
        <end position="201"/>
    </location>
</feature>
<proteinExistence type="predicted"/>
<feature type="compositionally biased region" description="Low complexity" evidence="1">
    <location>
        <begin position="19"/>
        <end position="33"/>
    </location>
</feature>
<feature type="compositionally biased region" description="Low complexity" evidence="1">
    <location>
        <begin position="159"/>
        <end position="174"/>
    </location>
</feature>
<dbReference type="EMBL" id="JAFEKC020000001">
    <property type="protein sequence ID" value="KAK0517000.1"/>
    <property type="molecule type" value="Genomic_DNA"/>
</dbReference>
<comment type="caution">
    <text evidence="2">The sequence shown here is derived from an EMBL/GenBank/DDBJ whole genome shotgun (WGS) entry which is preliminary data.</text>
</comment>
<protein>
    <submittedName>
        <fullName evidence="2">Uncharacterized protein</fullName>
    </submittedName>
</protein>
<keyword evidence="3" id="KW-1185">Reference proteome</keyword>
<organism evidence="2 3">
    <name type="scientific">Cladonia borealis</name>
    <dbReference type="NCBI Taxonomy" id="184061"/>
    <lineage>
        <taxon>Eukaryota</taxon>
        <taxon>Fungi</taxon>
        <taxon>Dikarya</taxon>
        <taxon>Ascomycota</taxon>
        <taxon>Pezizomycotina</taxon>
        <taxon>Lecanoromycetes</taxon>
        <taxon>OSLEUM clade</taxon>
        <taxon>Lecanoromycetidae</taxon>
        <taxon>Lecanorales</taxon>
        <taxon>Lecanorineae</taxon>
        <taxon>Cladoniaceae</taxon>
        <taxon>Cladonia</taxon>
    </lineage>
</organism>
<name>A0AA39R8V2_9LECA</name>
<dbReference type="Proteomes" id="UP001166286">
    <property type="component" value="Unassembled WGS sequence"/>
</dbReference>
<reference evidence="2" key="1">
    <citation type="submission" date="2023-03" db="EMBL/GenBank/DDBJ databases">
        <title>Complete genome of Cladonia borealis.</title>
        <authorList>
            <person name="Park H."/>
        </authorList>
    </citation>
    <scope>NUCLEOTIDE SEQUENCE</scope>
    <source>
        <strain evidence="2">ANT050790</strain>
    </source>
</reference>
<gene>
    <name evidence="2" type="ORF">JMJ35_000155</name>
</gene>
<evidence type="ECO:0000256" key="1">
    <source>
        <dbReference type="SAM" id="MobiDB-lite"/>
    </source>
</evidence>
<evidence type="ECO:0000313" key="2">
    <source>
        <dbReference type="EMBL" id="KAK0517000.1"/>
    </source>
</evidence>
<evidence type="ECO:0000313" key="3">
    <source>
        <dbReference type="Proteomes" id="UP001166286"/>
    </source>
</evidence>
<feature type="compositionally biased region" description="Basic residues" evidence="1">
    <location>
        <begin position="202"/>
        <end position="214"/>
    </location>
</feature>